<gene>
    <name evidence="3" type="ORF">A2527_12660</name>
</gene>
<comment type="similarity">
    <text evidence="1">Belongs to the outer membrane factor (OMF) (TC 1.B.17) family.</text>
</comment>
<dbReference type="EMBL" id="MFNE01000029">
    <property type="protein sequence ID" value="OGG95018.1"/>
    <property type="molecule type" value="Genomic_DNA"/>
</dbReference>
<dbReference type="InterPro" id="IPR010131">
    <property type="entry name" value="MdtP/NodT-like"/>
</dbReference>
<dbReference type="Pfam" id="PF02321">
    <property type="entry name" value="OEP"/>
    <property type="match status" value="1"/>
</dbReference>
<dbReference type="PANTHER" id="PTHR30203">
    <property type="entry name" value="OUTER MEMBRANE CATION EFFLUX PROTEIN"/>
    <property type="match status" value="1"/>
</dbReference>
<evidence type="ECO:0000313" key="4">
    <source>
        <dbReference type="Proteomes" id="UP000178449"/>
    </source>
</evidence>
<feature type="chain" id="PRO_5009524617" description="Transporter" evidence="2">
    <location>
        <begin position="20"/>
        <end position="407"/>
    </location>
</feature>
<evidence type="ECO:0008006" key="5">
    <source>
        <dbReference type="Google" id="ProtNLM"/>
    </source>
</evidence>
<dbReference type="Gene3D" id="1.20.1600.10">
    <property type="entry name" value="Outer membrane efflux proteins (OEP)"/>
    <property type="match status" value="1"/>
</dbReference>
<proteinExistence type="inferred from homology"/>
<keyword evidence="2" id="KW-0732">Signal</keyword>
<evidence type="ECO:0000256" key="2">
    <source>
        <dbReference type="SAM" id="SignalP"/>
    </source>
</evidence>
<reference evidence="3 4" key="1">
    <citation type="journal article" date="2016" name="Nat. Commun.">
        <title>Thousands of microbial genomes shed light on interconnected biogeochemical processes in an aquifer system.</title>
        <authorList>
            <person name="Anantharaman K."/>
            <person name="Brown C.T."/>
            <person name="Hug L.A."/>
            <person name="Sharon I."/>
            <person name="Castelle C.J."/>
            <person name="Probst A.J."/>
            <person name="Thomas B.C."/>
            <person name="Singh A."/>
            <person name="Wilkins M.J."/>
            <person name="Karaoz U."/>
            <person name="Brodie E.L."/>
            <person name="Williams K.H."/>
            <person name="Hubbard S.S."/>
            <person name="Banfield J.F."/>
        </authorList>
    </citation>
    <scope>NUCLEOTIDE SEQUENCE [LARGE SCALE GENOMIC DNA]</scope>
</reference>
<accession>A0A1F6GA86</accession>
<dbReference type="InterPro" id="IPR003423">
    <property type="entry name" value="OMP_efflux"/>
</dbReference>
<sequence length="407" mass="46254">MKPLVSLLFVLLWTFPSWAGPPPEGANLKQLIDYALAHNPGWQASQSGLAQERVKVEEAGGWPEPMLRLETWLAPQSQQWMYSQRLPLWGETGFNQEAARLEAEAAQYQHEANRRRLVRQVKATYYDLWLLSETPKLLTENQKTMERMAELGSFESQRNTDMLEGIFQAQAKIGENAFDLIKMQDQLLDAQVRLNSLLGINQGPLIQNLAEPPMPEFKADLTQLIEAARQTNPELLALNRGTEAAQQRGDLENRMRYLPRFELSLTYERAGMEGTGKDAYALGLGMNLPFFSSAQAGKAERAQLETLKQGQISAQRQLNLDQEVTLAYNRAQNSRRLVSVFEDQLLPPLKRSYQLAERLYGVGKKNMMTALKIKAQLVNMQIKDIQAKTEYLKALVELEELTGQRFD</sequence>
<protein>
    <recommendedName>
        <fullName evidence="5">Transporter</fullName>
    </recommendedName>
</protein>
<dbReference type="GO" id="GO:0015562">
    <property type="term" value="F:efflux transmembrane transporter activity"/>
    <property type="evidence" value="ECO:0007669"/>
    <property type="project" value="InterPro"/>
</dbReference>
<evidence type="ECO:0000313" key="3">
    <source>
        <dbReference type="EMBL" id="OGG95018.1"/>
    </source>
</evidence>
<dbReference type="SUPFAM" id="SSF56954">
    <property type="entry name" value="Outer membrane efflux proteins (OEP)"/>
    <property type="match status" value="1"/>
</dbReference>
<dbReference type="AlphaFoldDB" id="A0A1F6GA86"/>
<comment type="caution">
    <text evidence="3">The sequence shown here is derived from an EMBL/GenBank/DDBJ whole genome shotgun (WGS) entry which is preliminary data.</text>
</comment>
<feature type="signal peptide" evidence="2">
    <location>
        <begin position="1"/>
        <end position="19"/>
    </location>
</feature>
<dbReference type="Proteomes" id="UP000178449">
    <property type="component" value="Unassembled WGS sequence"/>
</dbReference>
<dbReference type="STRING" id="1817772.A2527_12660"/>
<organism evidence="3 4">
    <name type="scientific">Candidatus Lambdaproteobacteria bacterium RIFOXYD2_FULL_50_16</name>
    <dbReference type="NCBI Taxonomy" id="1817772"/>
    <lineage>
        <taxon>Bacteria</taxon>
        <taxon>Pseudomonadati</taxon>
        <taxon>Pseudomonadota</taxon>
        <taxon>Candidatus Lambdaproteobacteria</taxon>
    </lineage>
</organism>
<evidence type="ECO:0000256" key="1">
    <source>
        <dbReference type="ARBA" id="ARBA00007613"/>
    </source>
</evidence>
<name>A0A1F6GA86_9PROT</name>